<dbReference type="InterPro" id="IPR036691">
    <property type="entry name" value="Endo/exonu/phosph_ase_sf"/>
</dbReference>
<evidence type="ECO:0000313" key="2">
    <source>
        <dbReference type="Proteomes" id="UP001140011"/>
    </source>
</evidence>
<proteinExistence type="predicted"/>
<dbReference type="AlphaFoldDB" id="A0A9W8L9E9"/>
<dbReference type="Gene3D" id="3.60.10.10">
    <property type="entry name" value="Endonuclease/exonuclease/phosphatase"/>
    <property type="match status" value="1"/>
</dbReference>
<keyword evidence="2" id="KW-1185">Reference proteome</keyword>
<dbReference type="EMBL" id="JANBUH010000389">
    <property type="protein sequence ID" value="KAJ2751532.1"/>
    <property type="molecule type" value="Genomic_DNA"/>
</dbReference>
<protein>
    <recommendedName>
        <fullName evidence="3">Endonuclease/exonuclease/phosphatase domain-containing protein</fullName>
    </recommendedName>
</protein>
<evidence type="ECO:0008006" key="3">
    <source>
        <dbReference type="Google" id="ProtNLM"/>
    </source>
</evidence>
<evidence type="ECO:0000313" key="1">
    <source>
        <dbReference type="EMBL" id="KAJ2751532.1"/>
    </source>
</evidence>
<reference evidence="1" key="1">
    <citation type="submission" date="2022-07" db="EMBL/GenBank/DDBJ databases">
        <title>Phylogenomic reconstructions and comparative analyses of Kickxellomycotina fungi.</title>
        <authorList>
            <person name="Reynolds N.K."/>
            <person name="Stajich J.E."/>
            <person name="Barry K."/>
            <person name="Grigoriev I.V."/>
            <person name="Crous P."/>
            <person name="Smith M.E."/>
        </authorList>
    </citation>
    <scope>NUCLEOTIDE SEQUENCE</scope>
    <source>
        <strain evidence="1">BCRC 34297</strain>
    </source>
</reference>
<accession>A0A9W8L9E9</accession>
<dbReference type="Proteomes" id="UP001140011">
    <property type="component" value="Unassembled WGS sequence"/>
</dbReference>
<dbReference type="SUPFAM" id="SSF56219">
    <property type="entry name" value="DNase I-like"/>
    <property type="match status" value="1"/>
</dbReference>
<organism evidence="1 2">
    <name type="scientific">Coemansia pectinata</name>
    <dbReference type="NCBI Taxonomy" id="1052879"/>
    <lineage>
        <taxon>Eukaryota</taxon>
        <taxon>Fungi</taxon>
        <taxon>Fungi incertae sedis</taxon>
        <taxon>Zoopagomycota</taxon>
        <taxon>Kickxellomycotina</taxon>
        <taxon>Kickxellomycetes</taxon>
        <taxon>Kickxellales</taxon>
        <taxon>Kickxellaceae</taxon>
        <taxon>Coemansia</taxon>
    </lineage>
</organism>
<name>A0A9W8L9E9_9FUNG</name>
<gene>
    <name evidence="1" type="ORF">GGI19_004419</name>
</gene>
<comment type="caution">
    <text evidence="1">The sequence shown here is derived from an EMBL/GenBank/DDBJ whole genome shotgun (WGS) entry which is preliminary data.</text>
</comment>
<sequence>MKTMIINVYDMPICDNEVGLPEILVGDFNARMHRVTEDTATNCQGSHFHKHMAQKGLTLVSQTPETHRVPTFVGPHRETMPTTMISGTSIIDYVAVAPHALNAVSGFHLVHTNNAEEAATTSRIVTDHRGIEFDIAVAL</sequence>